<dbReference type="Pfam" id="PF13522">
    <property type="entry name" value="GATase_6"/>
    <property type="match status" value="1"/>
</dbReference>
<evidence type="ECO:0000259" key="3">
    <source>
        <dbReference type="PROSITE" id="PS51278"/>
    </source>
</evidence>
<reference evidence="4" key="1">
    <citation type="journal article" date="2021" name="Front. Microbiol.">
        <title>Comprehensive Comparative Genomics and Phenotyping of Methylobacterium Species.</title>
        <authorList>
            <person name="Alessa O."/>
            <person name="Ogura Y."/>
            <person name="Fujitani Y."/>
            <person name="Takami H."/>
            <person name="Hayashi T."/>
            <person name="Sahin N."/>
            <person name="Tani A."/>
        </authorList>
    </citation>
    <scope>NUCLEOTIDE SEQUENCE</scope>
    <source>
        <strain evidence="4">LMG 23639</strain>
    </source>
</reference>
<dbReference type="PANTHER" id="PTHR11907">
    <property type="entry name" value="AMIDOPHOSPHORIBOSYLTRANSFERASE"/>
    <property type="match status" value="1"/>
</dbReference>
<name>A0ABQ4STD5_9HYPH</name>
<dbReference type="EMBL" id="BPQR01000016">
    <property type="protein sequence ID" value="GJE05713.1"/>
    <property type="molecule type" value="Genomic_DNA"/>
</dbReference>
<gene>
    <name evidence="4" type="primary">purF_2</name>
    <name evidence="4" type="ORF">AOPFMNJM_1019</name>
</gene>
<evidence type="ECO:0000256" key="1">
    <source>
        <dbReference type="ARBA" id="ARBA00022679"/>
    </source>
</evidence>
<dbReference type="InterPro" id="IPR029055">
    <property type="entry name" value="Ntn_hydrolases_N"/>
</dbReference>
<organism evidence="4 5">
    <name type="scientific">Methylobacterium jeotgali</name>
    <dbReference type="NCBI Taxonomy" id="381630"/>
    <lineage>
        <taxon>Bacteria</taxon>
        <taxon>Pseudomonadati</taxon>
        <taxon>Pseudomonadota</taxon>
        <taxon>Alphaproteobacteria</taxon>
        <taxon>Hyphomicrobiales</taxon>
        <taxon>Methylobacteriaceae</taxon>
        <taxon>Methylobacterium</taxon>
    </lineage>
</organism>
<evidence type="ECO:0000313" key="4">
    <source>
        <dbReference type="EMBL" id="GJE05713.1"/>
    </source>
</evidence>
<keyword evidence="2" id="KW-0315">Glutamine amidotransferase</keyword>
<keyword evidence="1" id="KW-0808">Transferase</keyword>
<keyword evidence="5" id="KW-1185">Reference proteome</keyword>
<accession>A0ABQ4STD5</accession>
<dbReference type="Proteomes" id="UP001055102">
    <property type="component" value="Unassembled WGS sequence"/>
</dbReference>
<feature type="domain" description="Glutamine amidotransferase type-2" evidence="3">
    <location>
        <begin position="2"/>
        <end position="300"/>
    </location>
</feature>
<evidence type="ECO:0000256" key="2">
    <source>
        <dbReference type="ARBA" id="ARBA00022962"/>
    </source>
</evidence>
<comment type="caution">
    <text evidence="4">The sequence shown here is derived from an EMBL/GenBank/DDBJ whole genome shotgun (WGS) entry which is preliminary data.</text>
</comment>
<sequence length="310" mass="32912">MCGIVGLFLKNPALEPQLGTLLSGMLETMTGRGPDSAGFAIYGAGDAEDGSVKLTLRGPDAGTLSKAVSGLESDLGLSLSALARDTHSVVAVPAKDEQRVRAWLTANAPRVDVVSAGRRMEIYKEVGLPASVAERFDLAGMTGSHGIGHTRMATESAVTTNGAHPFSTGADECLVHNGSLSNHNDMRRRLEREGLSFATKNDTEVAAGYLSWRMREGASLKEALESSLTDLDGFFTFVVGTESGFAVVRDPIACKPAVMAETDDYVAFGSEYRALVGLPGIDKARVFEPEPARVYAWERNAGTSQTAERP</sequence>
<dbReference type="InterPro" id="IPR017932">
    <property type="entry name" value="GATase_2_dom"/>
</dbReference>
<protein>
    <submittedName>
        <fullName evidence="4">Amidophosphoribosyltransferase</fullName>
    </submittedName>
</protein>
<dbReference type="RefSeq" id="WP_238274378.1">
    <property type="nucleotide sequence ID" value="NZ_BPQR01000016.1"/>
</dbReference>
<dbReference type="PROSITE" id="PS51278">
    <property type="entry name" value="GATASE_TYPE_2"/>
    <property type="match status" value="1"/>
</dbReference>
<reference evidence="4" key="2">
    <citation type="submission" date="2021-08" db="EMBL/GenBank/DDBJ databases">
        <authorList>
            <person name="Tani A."/>
            <person name="Ola A."/>
            <person name="Ogura Y."/>
            <person name="Katsura K."/>
            <person name="Hayashi T."/>
        </authorList>
    </citation>
    <scope>NUCLEOTIDE SEQUENCE</scope>
    <source>
        <strain evidence="4">LMG 23639</strain>
    </source>
</reference>
<evidence type="ECO:0000313" key="5">
    <source>
        <dbReference type="Proteomes" id="UP001055102"/>
    </source>
</evidence>
<dbReference type="Gene3D" id="3.60.20.10">
    <property type="entry name" value="Glutamine Phosphoribosylpyrophosphate, subunit 1, domain 1"/>
    <property type="match status" value="1"/>
</dbReference>
<proteinExistence type="predicted"/>
<dbReference type="CDD" id="cd01907">
    <property type="entry name" value="GlxB"/>
    <property type="match status" value="1"/>
</dbReference>
<dbReference type="SUPFAM" id="SSF56235">
    <property type="entry name" value="N-terminal nucleophile aminohydrolases (Ntn hydrolases)"/>
    <property type="match status" value="1"/>
</dbReference>